<dbReference type="AlphaFoldDB" id="A0A3N4HMZ5"/>
<sequence>MAPRSEKYGKPRNTRDLSTFFYPTNYCYETHLSMVQKLDAEVLFFPRVGRYLPSEVEAYIVSRYGSIISLARWIKDSESREKRKRGESKDDAAMQFKVTLKDVCSTEIAGCSPDILPGKDLVKFLQVKFDSKEVLFMEQISAKVMKSQMHPHGFAAWETATDAEVSAWHRALLPQFQMMDREIHDLIHNGPSNPLEVGGLRHRALMECGLTIRSCLALNRFWKQGLFLDSSHGAKLYRAMKIGFAAAPKAKWQENWEMARKKCWKEVEADIQSRTVDSEKGRGLKRNRPTELDEEVAVTSKRRREAVIPSGSESIQQFTFDRDPLQEHISYMPSSPAALTGYSVHHALGIINAIATPPPAVSSKDSFPSHTSYSNLSHQTVNPRYPASLQHGSDLATAPPAAANPFGIANYGKFTDDWNFRTGWTRIDNNSSVSENSEAVTLPNQLPERPILPLPHVPYQLGRDPGPISKVELMLLYKAVFDYHELPHPTREQASQHAIIWERVGWYPVPDNEELAKV</sequence>
<organism evidence="2 3">
    <name type="scientific">Ascobolus immersus RN42</name>
    <dbReference type="NCBI Taxonomy" id="1160509"/>
    <lineage>
        <taxon>Eukaryota</taxon>
        <taxon>Fungi</taxon>
        <taxon>Dikarya</taxon>
        <taxon>Ascomycota</taxon>
        <taxon>Pezizomycotina</taxon>
        <taxon>Pezizomycetes</taxon>
        <taxon>Pezizales</taxon>
        <taxon>Ascobolaceae</taxon>
        <taxon>Ascobolus</taxon>
    </lineage>
</organism>
<evidence type="ECO:0000313" key="3">
    <source>
        <dbReference type="Proteomes" id="UP000275078"/>
    </source>
</evidence>
<keyword evidence="3" id="KW-1185">Reference proteome</keyword>
<protein>
    <submittedName>
        <fullName evidence="2">Uncharacterized protein</fullName>
    </submittedName>
</protein>
<proteinExistence type="predicted"/>
<feature type="region of interest" description="Disordered" evidence="1">
    <location>
        <begin position="278"/>
        <end position="297"/>
    </location>
</feature>
<evidence type="ECO:0000313" key="2">
    <source>
        <dbReference type="EMBL" id="RPA74296.1"/>
    </source>
</evidence>
<feature type="region of interest" description="Disordered" evidence="1">
    <location>
        <begin position="360"/>
        <end position="393"/>
    </location>
</feature>
<name>A0A3N4HMZ5_ASCIM</name>
<dbReference type="Proteomes" id="UP000275078">
    <property type="component" value="Unassembled WGS sequence"/>
</dbReference>
<accession>A0A3N4HMZ5</accession>
<gene>
    <name evidence="2" type="ORF">BJ508DRAFT_312989</name>
</gene>
<dbReference type="EMBL" id="ML119794">
    <property type="protein sequence ID" value="RPA74296.1"/>
    <property type="molecule type" value="Genomic_DNA"/>
</dbReference>
<reference evidence="2 3" key="1">
    <citation type="journal article" date="2018" name="Nat. Ecol. Evol.">
        <title>Pezizomycetes genomes reveal the molecular basis of ectomycorrhizal truffle lifestyle.</title>
        <authorList>
            <person name="Murat C."/>
            <person name="Payen T."/>
            <person name="Noel B."/>
            <person name="Kuo A."/>
            <person name="Morin E."/>
            <person name="Chen J."/>
            <person name="Kohler A."/>
            <person name="Krizsan K."/>
            <person name="Balestrini R."/>
            <person name="Da Silva C."/>
            <person name="Montanini B."/>
            <person name="Hainaut M."/>
            <person name="Levati E."/>
            <person name="Barry K.W."/>
            <person name="Belfiori B."/>
            <person name="Cichocki N."/>
            <person name="Clum A."/>
            <person name="Dockter R.B."/>
            <person name="Fauchery L."/>
            <person name="Guy J."/>
            <person name="Iotti M."/>
            <person name="Le Tacon F."/>
            <person name="Lindquist E.A."/>
            <person name="Lipzen A."/>
            <person name="Malagnac F."/>
            <person name="Mello A."/>
            <person name="Molinier V."/>
            <person name="Miyauchi S."/>
            <person name="Poulain J."/>
            <person name="Riccioni C."/>
            <person name="Rubini A."/>
            <person name="Sitrit Y."/>
            <person name="Splivallo R."/>
            <person name="Traeger S."/>
            <person name="Wang M."/>
            <person name="Zifcakova L."/>
            <person name="Wipf D."/>
            <person name="Zambonelli A."/>
            <person name="Paolocci F."/>
            <person name="Nowrousian M."/>
            <person name="Ottonello S."/>
            <person name="Baldrian P."/>
            <person name="Spatafora J.W."/>
            <person name="Henrissat B."/>
            <person name="Nagy L.G."/>
            <person name="Aury J.M."/>
            <person name="Wincker P."/>
            <person name="Grigoriev I.V."/>
            <person name="Bonfante P."/>
            <person name="Martin F.M."/>
        </authorList>
    </citation>
    <scope>NUCLEOTIDE SEQUENCE [LARGE SCALE GENOMIC DNA]</scope>
    <source>
        <strain evidence="2 3">RN42</strain>
    </source>
</reference>
<feature type="compositionally biased region" description="Polar residues" evidence="1">
    <location>
        <begin position="363"/>
        <end position="382"/>
    </location>
</feature>
<evidence type="ECO:0000256" key="1">
    <source>
        <dbReference type="SAM" id="MobiDB-lite"/>
    </source>
</evidence>